<evidence type="ECO:0000256" key="12">
    <source>
        <dbReference type="SAM" id="MobiDB-lite"/>
    </source>
</evidence>
<evidence type="ECO:0000259" key="13">
    <source>
        <dbReference type="PROSITE" id="PS50011"/>
    </source>
</evidence>
<dbReference type="InterPro" id="IPR011009">
    <property type="entry name" value="Kinase-like_dom_sf"/>
</dbReference>
<evidence type="ECO:0000256" key="7">
    <source>
        <dbReference type="ARBA" id="ARBA00022840"/>
    </source>
</evidence>
<dbReference type="SMART" id="SM00220">
    <property type="entry name" value="S_TKc"/>
    <property type="match status" value="1"/>
</dbReference>
<dbReference type="InterPro" id="IPR045216">
    <property type="entry name" value="CK2_alpha"/>
</dbReference>
<feature type="region of interest" description="Disordered" evidence="12">
    <location>
        <begin position="277"/>
        <end position="300"/>
    </location>
</feature>
<dbReference type="FunFam" id="3.30.200.20:FF:000088">
    <property type="entry name" value="Casein kinase II subunit alpha"/>
    <property type="match status" value="1"/>
</dbReference>
<evidence type="ECO:0000256" key="9">
    <source>
        <dbReference type="ARBA" id="ARBA00048679"/>
    </source>
</evidence>
<dbReference type="GO" id="GO:0004674">
    <property type="term" value="F:protein serine/threonine kinase activity"/>
    <property type="evidence" value="ECO:0007669"/>
    <property type="project" value="UniProtKB-KW"/>
</dbReference>
<dbReference type="Gene3D" id="1.20.58.70">
    <property type="match status" value="1"/>
</dbReference>
<dbReference type="SMART" id="SM00397">
    <property type="entry name" value="t_SNARE"/>
    <property type="match status" value="1"/>
</dbReference>
<comment type="function">
    <text evidence="10">Casein kinases are operationally defined by their preferential utilization of acidic proteins such as caseins as substrates. The alpha chain contains the catalytic site.</text>
</comment>
<keyword evidence="3" id="KW-0723">Serine/threonine-protein kinase</keyword>
<comment type="catalytic activity">
    <reaction evidence="8">
        <text>L-threonyl-[protein] + ATP = O-phospho-L-threonyl-[protein] + ADP + H(+)</text>
        <dbReference type="Rhea" id="RHEA:46608"/>
        <dbReference type="Rhea" id="RHEA-COMP:11060"/>
        <dbReference type="Rhea" id="RHEA-COMP:11605"/>
        <dbReference type="ChEBI" id="CHEBI:15378"/>
        <dbReference type="ChEBI" id="CHEBI:30013"/>
        <dbReference type="ChEBI" id="CHEBI:30616"/>
        <dbReference type="ChEBI" id="CHEBI:61977"/>
        <dbReference type="ChEBI" id="CHEBI:456216"/>
        <dbReference type="EC" id="2.7.11.1"/>
    </reaction>
</comment>
<comment type="catalytic activity">
    <reaction evidence="9">
        <text>L-seryl-[protein] + ATP = O-phospho-L-seryl-[protein] + ADP + H(+)</text>
        <dbReference type="Rhea" id="RHEA:17989"/>
        <dbReference type="Rhea" id="RHEA-COMP:9863"/>
        <dbReference type="Rhea" id="RHEA-COMP:11604"/>
        <dbReference type="ChEBI" id="CHEBI:15378"/>
        <dbReference type="ChEBI" id="CHEBI:29999"/>
        <dbReference type="ChEBI" id="CHEBI:30616"/>
        <dbReference type="ChEBI" id="CHEBI:83421"/>
        <dbReference type="ChEBI" id="CHEBI:456216"/>
        <dbReference type="EC" id="2.7.11.1"/>
    </reaction>
</comment>
<dbReference type="EMBL" id="VLTL01000224">
    <property type="protein sequence ID" value="KAA0150914.1"/>
    <property type="molecule type" value="Genomic_DNA"/>
</dbReference>
<dbReference type="CDD" id="cd15845">
    <property type="entry name" value="SNARE_syntaxin16"/>
    <property type="match status" value="1"/>
</dbReference>
<dbReference type="SUPFAM" id="SSF56112">
    <property type="entry name" value="Protein kinase-like (PK-like)"/>
    <property type="match status" value="1"/>
</dbReference>
<dbReference type="GO" id="GO:0016192">
    <property type="term" value="P:vesicle-mediated transport"/>
    <property type="evidence" value="ECO:0007669"/>
    <property type="project" value="InterPro"/>
</dbReference>
<dbReference type="InterPro" id="IPR006012">
    <property type="entry name" value="Syntaxin/epimorphin_CS"/>
</dbReference>
<feature type="domain" description="Protein kinase" evidence="13">
    <location>
        <begin position="453"/>
        <end position="738"/>
    </location>
</feature>
<dbReference type="GO" id="GO:0005484">
    <property type="term" value="F:SNAP receptor activity"/>
    <property type="evidence" value="ECO:0007669"/>
    <property type="project" value="InterPro"/>
</dbReference>
<dbReference type="Gene3D" id="1.10.510.10">
    <property type="entry name" value="Transferase(Phosphotransferase) domain 1"/>
    <property type="match status" value="1"/>
</dbReference>
<dbReference type="InterPro" id="IPR000727">
    <property type="entry name" value="T_SNARE_dom"/>
</dbReference>
<dbReference type="GO" id="GO:0005829">
    <property type="term" value="C:cytosol"/>
    <property type="evidence" value="ECO:0007669"/>
    <property type="project" value="TreeGrafter"/>
</dbReference>
<keyword evidence="5 11" id="KW-0547">Nucleotide-binding</keyword>
<evidence type="ECO:0000256" key="2">
    <source>
        <dbReference type="ARBA" id="ARBA00012513"/>
    </source>
</evidence>
<evidence type="ECO:0000256" key="8">
    <source>
        <dbReference type="ARBA" id="ARBA00047899"/>
    </source>
</evidence>
<dbReference type="PROSITE" id="PS00914">
    <property type="entry name" value="SYNTAXIN"/>
    <property type="match status" value="1"/>
</dbReference>
<keyword evidence="4" id="KW-0808">Transferase</keyword>
<feature type="region of interest" description="Disordered" evidence="12">
    <location>
        <begin position="384"/>
        <end position="403"/>
    </location>
</feature>
<accession>A0A5A8CEB9</accession>
<dbReference type="Gene3D" id="3.30.200.20">
    <property type="entry name" value="Phosphorylase Kinase, domain 1"/>
    <property type="match status" value="1"/>
</dbReference>
<reference evidence="15 16" key="1">
    <citation type="submission" date="2019-07" db="EMBL/GenBank/DDBJ databases">
        <title>Genomes of Cafeteria roenbergensis.</title>
        <authorList>
            <person name="Fischer M.G."/>
            <person name="Hackl T."/>
            <person name="Roman M."/>
        </authorList>
    </citation>
    <scope>NUCLEOTIDE SEQUENCE [LARGE SCALE GENOMIC DNA]</scope>
    <source>
        <strain evidence="15 16">RCC970-E3</strain>
    </source>
</reference>
<dbReference type="PANTHER" id="PTHR24054">
    <property type="entry name" value="CASEIN KINASE II SUBUNIT ALPHA"/>
    <property type="match status" value="1"/>
</dbReference>
<dbReference type="GO" id="GO:0005956">
    <property type="term" value="C:protein kinase CK2 complex"/>
    <property type="evidence" value="ECO:0007669"/>
    <property type="project" value="TreeGrafter"/>
</dbReference>
<evidence type="ECO:0000256" key="11">
    <source>
        <dbReference type="PROSITE-ProRule" id="PRU10141"/>
    </source>
</evidence>
<feature type="region of interest" description="Disordered" evidence="12">
    <location>
        <begin position="345"/>
        <end position="366"/>
    </location>
</feature>
<evidence type="ECO:0000256" key="3">
    <source>
        <dbReference type="ARBA" id="ARBA00022527"/>
    </source>
</evidence>
<organism evidence="15 16">
    <name type="scientific">Cafeteria roenbergensis</name>
    <name type="common">Marine flagellate</name>
    <dbReference type="NCBI Taxonomy" id="33653"/>
    <lineage>
        <taxon>Eukaryota</taxon>
        <taxon>Sar</taxon>
        <taxon>Stramenopiles</taxon>
        <taxon>Bigyra</taxon>
        <taxon>Opalozoa</taxon>
        <taxon>Bicosoecida</taxon>
        <taxon>Cafeteriaceae</taxon>
        <taxon>Cafeteria</taxon>
    </lineage>
</organism>
<dbReference type="CDD" id="cd14132">
    <property type="entry name" value="STKc_CK2_alpha"/>
    <property type="match status" value="1"/>
</dbReference>
<evidence type="ECO:0000256" key="10">
    <source>
        <dbReference type="ARBA" id="ARBA00059329"/>
    </source>
</evidence>
<dbReference type="PANTHER" id="PTHR24054:SF0">
    <property type="entry name" value="CASEIN KINASE II SUBUNIT ALPHA"/>
    <property type="match status" value="1"/>
</dbReference>
<dbReference type="GO" id="GO:0051726">
    <property type="term" value="P:regulation of cell cycle"/>
    <property type="evidence" value="ECO:0007669"/>
    <property type="project" value="TreeGrafter"/>
</dbReference>
<name>A0A5A8CEB9_CAFRO</name>
<keyword evidence="7 11" id="KW-0067">ATP-binding</keyword>
<dbReference type="EC" id="2.7.11.1" evidence="2"/>
<dbReference type="PROSITE" id="PS00108">
    <property type="entry name" value="PROTEIN_KINASE_ST"/>
    <property type="match status" value="1"/>
</dbReference>
<feature type="compositionally biased region" description="Basic and acidic residues" evidence="12">
    <location>
        <begin position="277"/>
        <end position="292"/>
    </location>
</feature>
<proteinExistence type="inferred from homology"/>
<feature type="domain" description="T-SNARE coiled-coil homology" evidence="14">
    <location>
        <begin position="203"/>
        <end position="265"/>
    </location>
</feature>
<gene>
    <name evidence="15" type="ORF">FNF28_07205</name>
</gene>
<keyword evidence="6" id="KW-0418">Kinase</keyword>
<dbReference type="PROSITE" id="PS50011">
    <property type="entry name" value="PROTEIN_KINASE_DOM"/>
    <property type="match status" value="1"/>
</dbReference>
<dbReference type="InterPro" id="IPR008271">
    <property type="entry name" value="Ser/Thr_kinase_AS"/>
</dbReference>
<dbReference type="Pfam" id="PF00069">
    <property type="entry name" value="Pkinase"/>
    <property type="match status" value="1"/>
</dbReference>
<dbReference type="GO" id="GO:0005524">
    <property type="term" value="F:ATP binding"/>
    <property type="evidence" value="ECO:0007669"/>
    <property type="project" value="UniProtKB-UniRule"/>
</dbReference>
<evidence type="ECO:0000259" key="14">
    <source>
        <dbReference type="PROSITE" id="PS50192"/>
    </source>
</evidence>
<comment type="caution">
    <text evidence="15">The sequence shown here is derived from an EMBL/GenBank/DDBJ whole genome shotgun (WGS) entry which is preliminary data.</text>
</comment>
<dbReference type="AlphaFoldDB" id="A0A5A8CEB9"/>
<evidence type="ECO:0000256" key="1">
    <source>
        <dbReference type="ARBA" id="ARBA00009063"/>
    </source>
</evidence>
<dbReference type="PROSITE" id="PS00107">
    <property type="entry name" value="PROTEIN_KINASE_ATP"/>
    <property type="match status" value="1"/>
</dbReference>
<feature type="binding site" evidence="11">
    <location>
        <position position="482"/>
    </location>
    <ligand>
        <name>ATP</name>
        <dbReference type="ChEBI" id="CHEBI:30616"/>
    </ligand>
</feature>
<dbReference type="InterPro" id="IPR017441">
    <property type="entry name" value="Protein_kinase_ATP_BS"/>
</dbReference>
<protein>
    <recommendedName>
        <fullName evidence="2">non-specific serine/threonine protein kinase</fullName>
        <ecNumber evidence="2">2.7.11.1</ecNumber>
    </recommendedName>
</protein>
<evidence type="ECO:0000313" key="16">
    <source>
        <dbReference type="Proteomes" id="UP000324907"/>
    </source>
</evidence>
<dbReference type="GO" id="GO:0016020">
    <property type="term" value="C:membrane"/>
    <property type="evidence" value="ECO:0007669"/>
    <property type="project" value="InterPro"/>
</dbReference>
<dbReference type="InterPro" id="IPR010989">
    <property type="entry name" value="SNARE"/>
</dbReference>
<dbReference type="PROSITE" id="PS50192">
    <property type="entry name" value="T_SNARE"/>
    <property type="match status" value="1"/>
</dbReference>
<sequence>MATRDLTLRFKQARSAAIRARGGAAGAAAAGGGFDTSALVEAAPTYVDAVDSINEAISEIERKMTKLTGMHADRVKRTLTDSSELEMSIDALTRDITSQFGWAGRKLKTIASSSSTVEGKKSSDASIRVNIQRSLATKLQGMSGAFRKAQRRYLADVNRRKDASSLDTLLGTSGAASSAAAADPDDVDTGLTDEQMEALANATTSVEDRDQEIQHIARSIEELAEVFKELNVLVVDQGTLLDRIDHNVDMTLDTVKEGVKHLESAEKVAKVCAPDVVHRGAHGPDHHHDRPSRQPPAASPRKVLASKTALALQALAHAGRSVRRDWFRTLSSAASGASARQLYEETASALSEQPLRRPHSSDPAQQRLTVAAEQRLKERERLLKRARESSSPATVPPAPSAPFVDPAEAPHHYVWSSSTMSRARVYADVNVRRPREYWDYENLTVTWGDQENYEVVRKIGRGKYSEVFDGVNVVNQQRCVVKILKPVKKKKIKREIKILQNLCGGPNIIKLLDVVRDPHSKTPCLIFEHVNNTDFKVLYPTLKDMDIRYYIFELLIALDYCHANGIMHRDIKPHNVTIDHAQRKLRLIDWGLAEFYHPGREYNVRVASRYFKGPELLVDLQDYDYSLDMWSLGCMVAGMVFRKEPFFHGHDNYDQLVKIAKVLGTDDLISYLDKYDLELDGHFDGLIGTHPRKPWISFVTDENAHLVTPEAMDFIDNLLRYDHQERLTAREAMAHPWFAPIRELKSKQAELAAAADAPSGGGTATAGAASSGSAAAAAAAASAE</sequence>
<dbReference type="SUPFAM" id="SSF47661">
    <property type="entry name" value="t-snare proteins"/>
    <property type="match status" value="1"/>
</dbReference>
<comment type="similarity">
    <text evidence="1">Belongs to the syntaxin family.</text>
</comment>
<dbReference type="Proteomes" id="UP000324907">
    <property type="component" value="Unassembled WGS sequence"/>
</dbReference>
<dbReference type="GO" id="GO:0005634">
    <property type="term" value="C:nucleus"/>
    <property type="evidence" value="ECO:0007669"/>
    <property type="project" value="TreeGrafter"/>
</dbReference>
<feature type="region of interest" description="Disordered" evidence="12">
    <location>
        <begin position="750"/>
        <end position="771"/>
    </location>
</feature>
<dbReference type="InterPro" id="IPR000719">
    <property type="entry name" value="Prot_kinase_dom"/>
</dbReference>
<evidence type="ECO:0000256" key="5">
    <source>
        <dbReference type="ARBA" id="ARBA00022741"/>
    </source>
</evidence>
<evidence type="ECO:0000256" key="4">
    <source>
        <dbReference type="ARBA" id="ARBA00022679"/>
    </source>
</evidence>
<dbReference type="FunFam" id="1.10.510.10:FF:000059">
    <property type="entry name" value="Casein kinase II subunit alpha"/>
    <property type="match status" value="1"/>
</dbReference>
<dbReference type="GO" id="GO:0006886">
    <property type="term" value="P:intracellular protein transport"/>
    <property type="evidence" value="ECO:0007669"/>
    <property type="project" value="InterPro"/>
</dbReference>
<evidence type="ECO:0000313" key="15">
    <source>
        <dbReference type="EMBL" id="KAA0150914.1"/>
    </source>
</evidence>
<evidence type="ECO:0000256" key="6">
    <source>
        <dbReference type="ARBA" id="ARBA00022777"/>
    </source>
</evidence>